<dbReference type="SUPFAM" id="SSF53756">
    <property type="entry name" value="UDP-Glycosyltransferase/glycogen phosphorylase"/>
    <property type="match status" value="1"/>
</dbReference>
<dbReference type="AlphaFoldDB" id="A0A1H8YRP4"/>
<dbReference type="OrthoDB" id="977218at2"/>
<name>A0A1H8YRP4_9FLAO</name>
<dbReference type="RefSeq" id="WP_143065572.1">
    <property type="nucleotide sequence ID" value="NZ_FOEI01000001.1"/>
</dbReference>
<gene>
    <name evidence="1" type="ORF">SAMN05444005_10180</name>
</gene>
<dbReference type="Proteomes" id="UP000198648">
    <property type="component" value="Unassembled WGS sequence"/>
</dbReference>
<dbReference type="STRING" id="1299341.SAMN05444005_10180"/>
<dbReference type="EMBL" id="FOEI01000001">
    <property type="protein sequence ID" value="SEP54885.1"/>
    <property type="molecule type" value="Genomic_DNA"/>
</dbReference>
<protein>
    <submittedName>
        <fullName evidence="1">Uncharacterized protein</fullName>
    </submittedName>
</protein>
<reference evidence="1 2" key="1">
    <citation type="submission" date="2016-10" db="EMBL/GenBank/DDBJ databases">
        <authorList>
            <person name="de Groot N.N."/>
        </authorList>
    </citation>
    <scope>NUCLEOTIDE SEQUENCE [LARGE SCALE GENOMIC DNA]</scope>
    <source>
        <strain evidence="1 2">DSM 27078</strain>
    </source>
</reference>
<keyword evidence="2" id="KW-1185">Reference proteome</keyword>
<accession>A0A1H8YRP4</accession>
<proteinExistence type="predicted"/>
<organism evidence="1 2">
    <name type="scientific">Flavobacterium urocaniciphilum</name>
    <dbReference type="NCBI Taxonomy" id="1299341"/>
    <lineage>
        <taxon>Bacteria</taxon>
        <taxon>Pseudomonadati</taxon>
        <taxon>Bacteroidota</taxon>
        <taxon>Flavobacteriia</taxon>
        <taxon>Flavobacteriales</taxon>
        <taxon>Flavobacteriaceae</taxon>
        <taxon>Flavobacterium</taxon>
    </lineage>
</organism>
<sequence>MKKILVVVDSINVNDSSGSKCNVALIINMIKAGYNVKVYHHSRKDISINGAHCVKINVNKFNWIYILGGFLRFLNRNFNLITTPFIERKIGFSPAFLSDVHDFTRTLKKDSFNPDLVITLSKAASFRPHKALLNIKEWHSKWLAYVHDPFPFHFYPKPYDFYAPGYKYKEQFLINFANKAAYSGFPSLLLKEWMGKFAPDFLNKGVVIPHQLVEIENKEIQLPEFFNRNKFTLLHAGSLLGQRNPKGLIEGFFKFLESNPEANETAQLILIGSISENHSDTFNKHKNKRDNLISINKNLPFDVVYQLQYSVSVNIILEAKSDISPFLPGKFPHCVAANKKMLVLGPENSETRRLLGNDYEYFSEIDNVDVISKLIEKLYFEWKANPNEMLLNKPELLDYLGANNLKFIIDTLLND</sequence>
<evidence type="ECO:0000313" key="2">
    <source>
        <dbReference type="Proteomes" id="UP000198648"/>
    </source>
</evidence>
<evidence type="ECO:0000313" key="1">
    <source>
        <dbReference type="EMBL" id="SEP54885.1"/>
    </source>
</evidence>